<proteinExistence type="inferred from homology"/>
<comment type="caution">
    <text evidence="9">The sequence shown here is derived from an EMBL/GenBank/DDBJ whole genome shotgun (WGS) entry which is preliminary data.</text>
</comment>
<dbReference type="PROSITE" id="PS50405">
    <property type="entry name" value="GST_CTER"/>
    <property type="match status" value="1"/>
</dbReference>
<keyword evidence="10" id="KW-1185">Reference proteome</keyword>
<dbReference type="Gene3D" id="1.20.1050.130">
    <property type="match status" value="1"/>
</dbReference>
<dbReference type="Proteomes" id="UP001296104">
    <property type="component" value="Unassembled WGS sequence"/>
</dbReference>
<dbReference type="GO" id="GO:0005737">
    <property type="term" value="C:cytoplasm"/>
    <property type="evidence" value="ECO:0007669"/>
    <property type="project" value="UniProtKB-ARBA"/>
</dbReference>
<dbReference type="InterPro" id="IPR010987">
    <property type="entry name" value="Glutathione-S-Trfase_C-like"/>
</dbReference>
<dbReference type="SUPFAM" id="SSF52833">
    <property type="entry name" value="Thioredoxin-like"/>
    <property type="match status" value="1"/>
</dbReference>
<dbReference type="SFLD" id="SFLDG00358">
    <property type="entry name" value="Main_(cytGST)"/>
    <property type="match status" value="1"/>
</dbReference>
<dbReference type="AlphaFoldDB" id="A0AAI8Z120"/>
<evidence type="ECO:0000259" key="7">
    <source>
        <dbReference type="PROSITE" id="PS50404"/>
    </source>
</evidence>
<evidence type="ECO:0000313" key="9">
    <source>
        <dbReference type="EMBL" id="CAK4030660.1"/>
    </source>
</evidence>
<protein>
    <recommendedName>
        <fullName evidence="2">glutathione transferase</fullName>
        <ecNumber evidence="2">2.5.1.18</ecNumber>
    </recommendedName>
</protein>
<dbReference type="PANTHER" id="PTHR44051">
    <property type="entry name" value="GLUTATHIONE S-TRANSFERASE-RELATED"/>
    <property type="match status" value="1"/>
</dbReference>
<reference evidence="9" key="1">
    <citation type="submission" date="2023-11" db="EMBL/GenBank/DDBJ databases">
        <authorList>
            <person name="Alioto T."/>
            <person name="Alioto T."/>
            <person name="Gomez Garrido J."/>
        </authorList>
    </citation>
    <scope>NUCLEOTIDE SEQUENCE</scope>
</reference>
<dbReference type="InterPro" id="IPR036282">
    <property type="entry name" value="Glutathione-S-Trfase_C_sf"/>
</dbReference>
<dbReference type="InterPro" id="IPR004045">
    <property type="entry name" value="Glutathione_S-Trfase_N"/>
</dbReference>
<evidence type="ECO:0000256" key="1">
    <source>
        <dbReference type="ARBA" id="ARBA00007409"/>
    </source>
</evidence>
<dbReference type="Pfam" id="PF00043">
    <property type="entry name" value="GST_C"/>
    <property type="match status" value="1"/>
</dbReference>
<evidence type="ECO:0000259" key="8">
    <source>
        <dbReference type="PROSITE" id="PS50405"/>
    </source>
</evidence>
<feature type="domain" description="GST C-terminal" evidence="8">
    <location>
        <begin position="90"/>
        <end position="225"/>
    </location>
</feature>
<dbReference type="SFLD" id="SFLDG01151">
    <property type="entry name" value="Main.2:_Nu-like"/>
    <property type="match status" value="1"/>
</dbReference>
<evidence type="ECO:0000256" key="3">
    <source>
        <dbReference type="ARBA" id="ARBA00022679"/>
    </source>
</evidence>
<comment type="catalytic activity">
    <reaction evidence="4">
        <text>RX + glutathione = an S-substituted glutathione + a halide anion + H(+)</text>
        <dbReference type="Rhea" id="RHEA:16437"/>
        <dbReference type="ChEBI" id="CHEBI:15378"/>
        <dbReference type="ChEBI" id="CHEBI:16042"/>
        <dbReference type="ChEBI" id="CHEBI:17792"/>
        <dbReference type="ChEBI" id="CHEBI:57925"/>
        <dbReference type="ChEBI" id="CHEBI:90779"/>
        <dbReference type="EC" id="2.5.1.18"/>
    </reaction>
</comment>
<accession>A0AAI8Z120</accession>
<name>A0AAI8Z120_9PEZI</name>
<evidence type="ECO:0000256" key="2">
    <source>
        <dbReference type="ARBA" id="ARBA00012452"/>
    </source>
</evidence>
<evidence type="ECO:0000313" key="10">
    <source>
        <dbReference type="Proteomes" id="UP001296104"/>
    </source>
</evidence>
<evidence type="ECO:0000256" key="4">
    <source>
        <dbReference type="ARBA" id="ARBA00047960"/>
    </source>
</evidence>
<comment type="similarity">
    <text evidence="1 6">Belongs to the GST superfamily.</text>
</comment>
<dbReference type="GO" id="GO:0005634">
    <property type="term" value="C:nucleus"/>
    <property type="evidence" value="ECO:0007669"/>
    <property type="project" value="UniProtKB-ARBA"/>
</dbReference>
<dbReference type="FunFam" id="1.20.1050.130:FF:000016">
    <property type="entry name" value="Glutathione S-transferase 1"/>
    <property type="match status" value="1"/>
</dbReference>
<gene>
    <name evidence="9" type="ORF">LECACI_7A005818</name>
</gene>
<dbReference type="SFLD" id="SFLDS00019">
    <property type="entry name" value="Glutathione_Transferase_(cytos"/>
    <property type="match status" value="1"/>
</dbReference>
<dbReference type="PANTHER" id="PTHR44051:SF3">
    <property type="entry name" value="TRANSCRIPTIONAL REGULATOR URE2"/>
    <property type="match status" value="1"/>
</dbReference>
<dbReference type="SUPFAM" id="SSF47616">
    <property type="entry name" value="GST C-terminal domain-like"/>
    <property type="match status" value="1"/>
</dbReference>
<feature type="domain" description="GST N-terminal" evidence="7">
    <location>
        <begin position="3"/>
        <end position="84"/>
    </location>
</feature>
<dbReference type="InterPro" id="IPR004046">
    <property type="entry name" value="GST_C"/>
</dbReference>
<organism evidence="9 10">
    <name type="scientific">Lecanosticta acicola</name>
    <dbReference type="NCBI Taxonomy" id="111012"/>
    <lineage>
        <taxon>Eukaryota</taxon>
        <taxon>Fungi</taxon>
        <taxon>Dikarya</taxon>
        <taxon>Ascomycota</taxon>
        <taxon>Pezizomycotina</taxon>
        <taxon>Dothideomycetes</taxon>
        <taxon>Dothideomycetidae</taxon>
        <taxon>Mycosphaerellales</taxon>
        <taxon>Mycosphaerellaceae</taxon>
        <taxon>Lecanosticta</taxon>
    </lineage>
</organism>
<keyword evidence="3" id="KW-0808">Transferase</keyword>
<dbReference type="Pfam" id="PF02798">
    <property type="entry name" value="GST_N"/>
    <property type="match status" value="1"/>
</dbReference>
<dbReference type="GO" id="GO:0004364">
    <property type="term" value="F:glutathione transferase activity"/>
    <property type="evidence" value="ECO:0007669"/>
    <property type="project" value="UniProtKB-EC"/>
</dbReference>
<dbReference type="EC" id="2.5.1.18" evidence="2"/>
<evidence type="ECO:0000256" key="5">
    <source>
        <dbReference type="ARBA" id="ARBA00060024"/>
    </source>
</evidence>
<comment type="function">
    <text evidence="5">Involved in the oxidative stress response and detoxification.</text>
</comment>
<evidence type="ECO:0000256" key="6">
    <source>
        <dbReference type="RuleBase" id="RU003494"/>
    </source>
</evidence>
<dbReference type="InterPro" id="IPR040079">
    <property type="entry name" value="Glutathione_S-Trfase"/>
</dbReference>
<dbReference type="InterPro" id="IPR036249">
    <property type="entry name" value="Thioredoxin-like_sf"/>
</dbReference>
<dbReference type="PROSITE" id="PS50404">
    <property type="entry name" value="GST_NTER"/>
    <property type="match status" value="1"/>
</dbReference>
<sequence>MAKPIKLYGHVLGPNPWKVAIIFEELGIPYETEYMDMAVLKQEPFVSVNPNGRTPAIEDPNTGIILWESGAIINYLIDTYDKQGKLHYTSSPQKYYQDQWAQFQMSGQGPYFGQKAWFTHFHHEKNMTSAIERYGNEIRRVLGVIDLHLSKTGQQYLVPGDKATYADLMFVPWNAMTGFIVGEDFDKEWKEKYPTCYAWHQRLIERPAVKKCLDEKQKKVAESQK</sequence>
<dbReference type="EMBL" id="CAVMBE010000039">
    <property type="protein sequence ID" value="CAK4030660.1"/>
    <property type="molecule type" value="Genomic_DNA"/>
</dbReference>
<dbReference type="CDD" id="cd03048">
    <property type="entry name" value="GST_N_Ure2p_like"/>
    <property type="match status" value="1"/>
</dbReference>